<accession>C0EC83</accession>
<dbReference type="AlphaFoldDB" id="C0EC83"/>
<proteinExistence type="predicted"/>
<name>C0EC83_9FIRM</name>
<evidence type="ECO:0000313" key="1">
    <source>
        <dbReference type="EMBL" id="EEG30884.1"/>
    </source>
</evidence>
<reference evidence="1 2" key="1">
    <citation type="submission" date="2009-01" db="EMBL/GenBank/DDBJ databases">
        <authorList>
            <person name="Fulton L."/>
            <person name="Clifton S."/>
            <person name="Fulton B."/>
            <person name="Xu J."/>
            <person name="Minx P."/>
            <person name="Pepin K.H."/>
            <person name="Johnson M."/>
            <person name="Bhonagiri V."/>
            <person name="Nash W.E."/>
            <person name="Mardis E.R."/>
            <person name="Wilson R.K."/>
        </authorList>
    </citation>
    <scope>NUCLEOTIDE SEQUENCE [LARGE SCALE GENOMIC DNA]</scope>
    <source>
        <strain evidence="1 2">DSM 5476</strain>
    </source>
</reference>
<sequence length="48" mass="5316">MPADRFCFALILRKTPCPATFLAAASGCVFHRNRKTSFTLSRPFPSPS</sequence>
<dbReference type="HOGENOM" id="CLU_3151315_0_0_9"/>
<gene>
    <name evidence="1" type="ORF">CLOSTMETH_01452</name>
</gene>
<keyword evidence="2" id="KW-1185">Reference proteome</keyword>
<comment type="caution">
    <text evidence="1">The sequence shown here is derived from an EMBL/GenBank/DDBJ whole genome shotgun (WGS) entry which is preliminary data.</text>
</comment>
<dbReference type="PROSITE" id="PS51257">
    <property type="entry name" value="PROKAR_LIPOPROTEIN"/>
    <property type="match status" value="1"/>
</dbReference>
<evidence type="ECO:0000313" key="2">
    <source>
        <dbReference type="Proteomes" id="UP000003340"/>
    </source>
</evidence>
<dbReference type="Proteomes" id="UP000003340">
    <property type="component" value="Unassembled WGS sequence"/>
</dbReference>
<dbReference type="EMBL" id="ACEC01000047">
    <property type="protein sequence ID" value="EEG30884.1"/>
    <property type="molecule type" value="Genomic_DNA"/>
</dbReference>
<reference evidence="1 2" key="2">
    <citation type="submission" date="2009-02" db="EMBL/GenBank/DDBJ databases">
        <title>Draft genome sequence of Clostridium methylpentosum (DSM 5476).</title>
        <authorList>
            <person name="Sudarsanam P."/>
            <person name="Ley R."/>
            <person name="Guruge J."/>
            <person name="Turnbaugh P.J."/>
            <person name="Mahowald M."/>
            <person name="Liep D."/>
            <person name="Gordon J."/>
        </authorList>
    </citation>
    <scope>NUCLEOTIDE SEQUENCE [LARGE SCALE GENOMIC DNA]</scope>
    <source>
        <strain evidence="1 2">DSM 5476</strain>
    </source>
</reference>
<organism evidence="1 2">
    <name type="scientific">[Clostridium] methylpentosum DSM 5476</name>
    <dbReference type="NCBI Taxonomy" id="537013"/>
    <lineage>
        <taxon>Bacteria</taxon>
        <taxon>Bacillati</taxon>
        <taxon>Bacillota</taxon>
        <taxon>Clostridia</taxon>
        <taxon>Eubacteriales</taxon>
        <taxon>Oscillospiraceae</taxon>
        <taxon>Oscillospiraceae incertae sedis</taxon>
    </lineage>
</organism>
<protein>
    <submittedName>
        <fullName evidence="1">Uncharacterized protein</fullName>
    </submittedName>
</protein>